<evidence type="ECO:0000313" key="4">
    <source>
        <dbReference type="RefSeq" id="XP_013782527.2"/>
    </source>
</evidence>
<feature type="compositionally biased region" description="Low complexity" evidence="1">
    <location>
        <begin position="643"/>
        <end position="654"/>
    </location>
</feature>
<feature type="domain" description="DDB1- and CUL4-associated factor 15 WD40 repeat-containing" evidence="2">
    <location>
        <begin position="67"/>
        <end position="272"/>
    </location>
</feature>
<feature type="region of interest" description="Disordered" evidence="1">
    <location>
        <begin position="549"/>
        <end position="699"/>
    </location>
</feature>
<dbReference type="GeneID" id="106466773"/>
<dbReference type="InterPro" id="IPR032734">
    <property type="entry name" value="DCAF15_WD40"/>
</dbReference>
<proteinExistence type="predicted"/>
<feature type="compositionally biased region" description="Polar residues" evidence="1">
    <location>
        <begin position="549"/>
        <end position="567"/>
    </location>
</feature>
<dbReference type="InterPro" id="IPR038914">
    <property type="entry name" value="DCAF15"/>
</dbReference>
<dbReference type="InterPro" id="IPR047319">
    <property type="entry name" value="DCAF15_C"/>
</dbReference>
<reference evidence="4" key="1">
    <citation type="submission" date="2025-08" db="UniProtKB">
        <authorList>
            <consortium name="RefSeq"/>
        </authorList>
    </citation>
    <scope>IDENTIFICATION</scope>
    <source>
        <tissue evidence="4">Muscle</tissue>
    </source>
</reference>
<evidence type="ECO:0000256" key="1">
    <source>
        <dbReference type="SAM" id="MobiDB-lite"/>
    </source>
</evidence>
<dbReference type="PANTHER" id="PTHR28541">
    <property type="entry name" value="DDB1- AND CUL4-ASSOCIATED FACTOR 15"/>
    <property type="match status" value="1"/>
</dbReference>
<feature type="region of interest" description="Disordered" evidence="1">
    <location>
        <begin position="1"/>
        <end position="26"/>
    </location>
</feature>
<sequence>MTTRVCSNTSNTSTARQRQNVQEQQTVVKTSNLVKTRANHNRNNLLHKLTFLQIHGNLQGHARGSHLKLFDRLPRRLAFRLVDLVTESVLQSGHVFLGFTKNGQFLLSYTLHVVADDHTAFPYNIYRLHWWLFVPYRPLLKVSEVRLFGETEIMQDLKIAICQWPTDDTKILVYGCCFTQIQDTVQCYLTITATPPLQGCEDCKQLQTQDQDDDEVEEDASFKRCLQHSMTIHTNYILVPPFPPFSPSLCMKKDGLVLINTGDNLIALEVELIRHNSLGFKSHFEAENIPTTSFHHAGNYTEEVSLGHIQLSVPSDEEDSISSPVGYCQDNCDPSRVVCDLSSALKKDCCYESQVCREDCEARRCWNYDILPCRCNVQHFRIVSNCGENVCNIRPEDCNVAKTSEPLLGSKQSVTAQSDKMENCLTLFSSCQHQEFKCCTKLCLHGESSQKVFCSCQWQQENSREESEEQVFPLHLEQPKIKDIQDYHCVSATRHRWSEKSNKTTDASLGMVVNQSLSPKGLEPSERFLLLRSPSDDNSGSSVRTYLSLQKNSGTNPRNAQSPANPSSEKEESHPFTPPSRGYLISKSFESVKENISPNGKRETSTITEKQEKAGKKRESSPPFCDSCIAAMKQGRQPRDESPCSSSNLNSGRSSGTGGHCVKETRQIFSQRRVNRYRNEEDSSEEEAQNSEYHSSLPLEVHGTTYQPLESGFKGNLMAQDEFIVAVRQVAFDIEQFAHEMAQRLCAEAGRKYLAFNDYDVQVIDLCPESQTAVVLVLMLIQATVGNKGVAKGLRNAERHVFQTGFKFQWKIDSGTYSIIDTEELRQIDPYDVGKYESLSHVWNPAQQAVKHLQQQWYIPHAHARSVNVLTNEAVFQGTSKKVLWAPAHHLAIVL</sequence>
<dbReference type="Pfam" id="PF14939">
    <property type="entry name" value="DCAF15_WD40"/>
    <property type="match status" value="1"/>
</dbReference>
<keyword evidence="3" id="KW-1185">Reference proteome</keyword>
<feature type="compositionally biased region" description="Basic and acidic residues" evidence="1">
    <location>
        <begin position="600"/>
        <end position="620"/>
    </location>
</feature>
<dbReference type="Proteomes" id="UP000694941">
    <property type="component" value="Unplaced"/>
</dbReference>
<evidence type="ECO:0000313" key="3">
    <source>
        <dbReference type="Proteomes" id="UP000694941"/>
    </source>
</evidence>
<dbReference type="RefSeq" id="XP_013782527.2">
    <property type="nucleotide sequence ID" value="XM_013927073.2"/>
</dbReference>
<dbReference type="PANTHER" id="PTHR28541:SF1">
    <property type="entry name" value="DDB1- AND CUL4-ASSOCIATED FACTOR 15"/>
    <property type="match status" value="1"/>
</dbReference>
<dbReference type="CDD" id="cd20913">
    <property type="entry name" value="DCAF15-CTD"/>
    <property type="match status" value="1"/>
</dbReference>
<evidence type="ECO:0000259" key="2">
    <source>
        <dbReference type="Pfam" id="PF14939"/>
    </source>
</evidence>
<protein>
    <submittedName>
        <fullName evidence="4">DDB1- and CUL4-associated factor 15-like</fullName>
    </submittedName>
</protein>
<dbReference type="CDD" id="cd20917">
    <property type="entry name" value="DCAF15-NTD"/>
    <property type="match status" value="1"/>
</dbReference>
<organism evidence="3 4">
    <name type="scientific">Limulus polyphemus</name>
    <name type="common">Atlantic horseshoe crab</name>
    <dbReference type="NCBI Taxonomy" id="6850"/>
    <lineage>
        <taxon>Eukaryota</taxon>
        <taxon>Metazoa</taxon>
        <taxon>Ecdysozoa</taxon>
        <taxon>Arthropoda</taxon>
        <taxon>Chelicerata</taxon>
        <taxon>Merostomata</taxon>
        <taxon>Xiphosura</taxon>
        <taxon>Limulidae</taxon>
        <taxon>Limulus</taxon>
    </lineage>
</organism>
<accession>A0ABM1BI85</accession>
<gene>
    <name evidence="4" type="primary">LOC106466773</name>
</gene>
<name>A0ABM1BI85_LIMPO</name>